<name>A0A226GWR2_9FLAO</name>
<comment type="caution">
    <text evidence="2">The sequence shown here is derived from an EMBL/GenBank/DDBJ whole genome shotgun (WGS) entry which is preliminary data.</text>
</comment>
<reference evidence="2 3" key="1">
    <citation type="submission" date="2016-11" db="EMBL/GenBank/DDBJ databases">
        <title>Whole genomes of Flavobacteriaceae.</title>
        <authorList>
            <person name="Stine C."/>
            <person name="Li C."/>
            <person name="Tadesse D."/>
        </authorList>
    </citation>
    <scope>NUCLEOTIDE SEQUENCE [LARGE SCALE GENOMIC DNA]</scope>
    <source>
        <strain evidence="2 3">DSM 18292</strain>
    </source>
</reference>
<dbReference type="Pfam" id="PF14107">
    <property type="entry name" value="DUF4280"/>
    <property type="match status" value="1"/>
</dbReference>
<dbReference type="Proteomes" id="UP000198345">
    <property type="component" value="Unassembled WGS sequence"/>
</dbReference>
<organism evidence="2 3">
    <name type="scientific">Flavobacterium hercynium</name>
    <dbReference type="NCBI Taxonomy" id="387094"/>
    <lineage>
        <taxon>Bacteria</taxon>
        <taxon>Pseudomonadati</taxon>
        <taxon>Bacteroidota</taxon>
        <taxon>Flavobacteriia</taxon>
        <taxon>Flavobacteriales</taxon>
        <taxon>Flavobacteriaceae</taxon>
        <taxon>Flavobacterium</taxon>
    </lineage>
</organism>
<feature type="compositionally biased region" description="Basic and acidic residues" evidence="1">
    <location>
        <begin position="45"/>
        <end position="56"/>
    </location>
</feature>
<protein>
    <recommendedName>
        <fullName evidence="4">DUF4280 domain-containing protein</fullName>
    </recommendedName>
</protein>
<feature type="region of interest" description="Disordered" evidence="1">
    <location>
        <begin position="33"/>
        <end position="65"/>
    </location>
</feature>
<dbReference type="InterPro" id="IPR025460">
    <property type="entry name" value="DUF4280"/>
</dbReference>
<proteinExistence type="predicted"/>
<evidence type="ECO:0008006" key="4">
    <source>
        <dbReference type="Google" id="ProtNLM"/>
    </source>
</evidence>
<gene>
    <name evidence="2" type="ORF">B0A66_18710</name>
</gene>
<dbReference type="AlphaFoldDB" id="A0A226GWR2"/>
<sequence length="281" mass="31671">MPDYDKMLQERLQKEKKEKDEIFDMSQNVTQINERLSEDSISYKISEDSKENKKEEEEREEEEKAADELKLVIDGAKLQCSMCTNPTGDLKVNFKTPTIQGKKTATVKEKSMTSIMFKGNCTKSPQSASPCAAVMQLGEWKDVGTVKVQDQFPLLLKSTIKCNFGGSDIKITDCGQINEPTKIEALPKKVGKVISMHWTYDDTKLGSKSRFYVDMNLVVKTKDYQEGESIVVCIKTEDGQPLTDDLAELSLTGTVGKDDTVIFEKVFKDYTLNLQPKDDSE</sequence>
<accession>A0A226GWR2</accession>
<evidence type="ECO:0000313" key="2">
    <source>
        <dbReference type="EMBL" id="OXA85891.1"/>
    </source>
</evidence>
<keyword evidence="3" id="KW-1185">Reference proteome</keyword>
<evidence type="ECO:0000256" key="1">
    <source>
        <dbReference type="SAM" id="MobiDB-lite"/>
    </source>
</evidence>
<dbReference type="EMBL" id="MUGW01000046">
    <property type="protein sequence ID" value="OXA85891.1"/>
    <property type="molecule type" value="Genomic_DNA"/>
</dbReference>
<evidence type="ECO:0000313" key="3">
    <source>
        <dbReference type="Proteomes" id="UP000198345"/>
    </source>
</evidence>